<organism evidence="1">
    <name type="scientific">Zea mays</name>
    <name type="common">Maize</name>
    <dbReference type="NCBI Taxonomy" id="4577"/>
    <lineage>
        <taxon>Eukaryota</taxon>
        <taxon>Viridiplantae</taxon>
        <taxon>Streptophyta</taxon>
        <taxon>Embryophyta</taxon>
        <taxon>Tracheophyta</taxon>
        <taxon>Spermatophyta</taxon>
        <taxon>Magnoliopsida</taxon>
        <taxon>Liliopsida</taxon>
        <taxon>Poales</taxon>
        <taxon>Poaceae</taxon>
        <taxon>PACMAD clade</taxon>
        <taxon>Panicoideae</taxon>
        <taxon>Andropogonodae</taxon>
        <taxon>Andropogoneae</taxon>
        <taxon>Tripsacinae</taxon>
        <taxon>Zea</taxon>
    </lineage>
</organism>
<proteinExistence type="evidence at transcript level"/>
<sequence>MTDGREESTCCSGDPSEVKRCCCCTCLCLVARARRPRFLLRPLPARVVLVHVPLLD</sequence>
<dbReference type="EMBL" id="EU955171">
    <property type="protein sequence ID" value="ACG27289.1"/>
    <property type="molecule type" value="mRNA"/>
</dbReference>
<evidence type="ECO:0000313" key="1">
    <source>
        <dbReference type="EMBL" id="ACG27289.1"/>
    </source>
</evidence>
<accession>B6SR06</accession>
<name>B6SR06_MAIZE</name>
<reference evidence="1" key="1">
    <citation type="journal article" date="2009" name="Plant Mol. Biol.">
        <title>Insights into corn genes derived from large-scale cDNA sequencing.</title>
        <authorList>
            <person name="Alexandrov N.N."/>
            <person name="Brover V.V."/>
            <person name="Freidin S."/>
            <person name="Troukhan M.E."/>
            <person name="Tatarinova T.V."/>
            <person name="Zhang H."/>
            <person name="Swaller T.J."/>
            <person name="Lu Y.P."/>
            <person name="Bouck J."/>
            <person name="Flavell R.B."/>
            <person name="Feldmann K.A."/>
        </authorList>
    </citation>
    <scope>NUCLEOTIDE SEQUENCE</scope>
</reference>
<dbReference type="AlphaFoldDB" id="B6SR06"/>
<protein>
    <submittedName>
        <fullName evidence="1">Uncharacterized protein</fullName>
    </submittedName>
</protein>